<dbReference type="InterPro" id="IPR006683">
    <property type="entry name" value="Thioestr_dom"/>
</dbReference>
<dbReference type="Gene3D" id="3.10.129.10">
    <property type="entry name" value="Hotdog Thioesterase"/>
    <property type="match status" value="1"/>
</dbReference>
<evidence type="ECO:0000313" key="3">
    <source>
        <dbReference type="EMBL" id="QHQ34863.1"/>
    </source>
</evidence>
<dbReference type="SUPFAM" id="SSF54637">
    <property type="entry name" value="Thioesterase/thiol ester dehydrase-isomerase"/>
    <property type="match status" value="1"/>
</dbReference>
<dbReference type="KEGG" id="amaq:GO499_06440"/>
<dbReference type="InterPro" id="IPR029069">
    <property type="entry name" value="HotDog_dom_sf"/>
</dbReference>
<name>A0A6P1SZS0_9RHOB</name>
<evidence type="ECO:0000256" key="1">
    <source>
        <dbReference type="ARBA" id="ARBA00022801"/>
    </source>
</evidence>
<dbReference type="GO" id="GO:0016289">
    <property type="term" value="F:acyl-CoA hydrolase activity"/>
    <property type="evidence" value="ECO:0007669"/>
    <property type="project" value="UniProtKB-ARBA"/>
</dbReference>
<dbReference type="NCBIfam" id="TIGR00369">
    <property type="entry name" value="unchar_dom_1"/>
    <property type="match status" value="1"/>
</dbReference>
<dbReference type="Proteomes" id="UP000464495">
    <property type="component" value="Chromosome"/>
</dbReference>
<sequence>MDIKMTSEELHRFLLDVFPQIGSRIRATKLFSGGIHTVMLIDEENLRPGGTVSGPAMFTLADCTFYMAILAHIGPEALTVTTSCSIDFFRKPPADDLRAEGRLLKLGRTLAVGDVMIFGAEDDRPVAHANLTYSIPRARS</sequence>
<keyword evidence="4" id="KW-1185">Reference proteome</keyword>
<protein>
    <submittedName>
        <fullName evidence="3">Hotdog fold thioesterase</fullName>
    </submittedName>
</protein>
<organism evidence="3 4">
    <name type="scientific">Algicella marina</name>
    <dbReference type="NCBI Taxonomy" id="2683284"/>
    <lineage>
        <taxon>Bacteria</taxon>
        <taxon>Pseudomonadati</taxon>
        <taxon>Pseudomonadota</taxon>
        <taxon>Alphaproteobacteria</taxon>
        <taxon>Rhodobacterales</taxon>
        <taxon>Paracoccaceae</taxon>
        <taxon>Algicella</taxon>
    </lineage>
</organism>
<gene>
    <name evidence="3" type="ORF">GO499_06440</name>
</gene>
<proteinExistence type="predicted"/>
<accession>A0A6P1SZS0</accession>
<keyword evidence="1" id="KW-0378">Hydrolase</keyword>
<dbReference type="AlphaFoldDB" id="A0A6P1SZS0"/>
<dbReference type="CDD" id="cd03443">
    <property type="entry name" value="PaaI_thioesterase"/>
    <property type="match status" value="1"/>
</dbReference>
<reference evidence="3 4" key="1">
    <citation type="submission" date="2019-12" db="EMBL/GenBank/DDBJ databases">
        <title>Complete genome sequence of Algicella marina strain 9Alg 56(T) isolated from the red alga Tichocarpus crinitus.</title>
        <authorList>
            <person name="Kim S.-G."/>
            <person name="Nedashkovskaya O.I."/>
        </authorList>
    </citation>
    <scope>NUCLEOTIDE SEQUENCE [LARGE SCALE GENOMIC DNA]</scope>
    <source>
        <strain evidence="3 4">9Alg 56</strain>
    </source>
</reference>
<dbReference type="Pfam" id="PF03061">
    <property type="entry name" value="4HBT"/>
    <property type="match status" value="1"/>
</dbReference>
<dbReference type="RefSeq" id="WP_161861429.1">
    <property type="nucleotide sequence ID" value="NZ_CP046620.1"/>
</dbReference>
<feature type="domain" description="Thioesterase" evidence="2">
    <location>
        <begin position="49"/>
        <end position="123"/>
    </location>
</feature>
<evidence type="ECO:0000259" key="2">
    <source>
        <dbReference type="Pfam" id="PF03061"/>
    </source>
</evidence>
<dbReference type="EMBL" id="CP046620">
    <property type="protein sequence ID" value="QHQ34863.1"/>
    <property type="molecule type" value="Genomic_DNA"/>
</dbReference>
<dbReference type="InterPro" id="IPR003736">
    <property type="entry name" value="PAAI_dom"/>
</dbReference>
<evidence type="ECO:0000313" key="4">
    <source>
        <dbReference type="Proteomes" id="UP000464495"/>
    </source>
</evidence>